<feature type="region of interest" description="Disordered" evidence="2">
    <location>
        <begin position="247"/>
        <end position="268"/>
    </location>
</feature>
<dbReference type="OrthoDB" id="21648at2759"/>
<name>A0A8X7RL54_BRACI</name>
<accession>A0A8X7RL54</accession>
<keyword evidence="1" id="KW-0175">Coiled coil</keyword>
<sequence>MTSLPLTSNISTTVYGISAASPSRFTPPALNSSSLLLLRHPPGFVLGMELKESNGVSVKEEMEALPKDVEEKSMRCTSNFEDHSFDNVEDQSEDHRGGEIKEREEEVDVVECSGVKDNNRVDVSECDDGNGTDEYSSSFSGTVSDHESDDKTGVNDQEADSMMCTDTSIPFYARKKKLTDHWRKFIQPIMWRCKWVELKIRQLQNQAQIYDKEVKESCQAKQLELENLKPEEAGVKATPLLPCHTQKTQLKKRHKRKRVEEAPDAPSNHNLFSYHAYRKSYADTALNDNSRKLDKKSKSSKEDAVFSEETPPLEFKEGDAFLEQILLKIEAAKLEVRNLKNRVDKVMNENPSRFSLDDTVVMLGSAADVGTASEKQNPEPVIKKEDENPVVSEAEEEPAKSASVSSHHDKVPEEDDGTTDILLSEMVASRRREGKAVVPDKKVEKTEQASVGEEGPSRPVRKRTPRNLDIEVKEGPNPKKRRVSREKPKPNVTMSSRLKLPNRKRKGGKRRAGGGSSGLRRRS</sequence>
<gene>
    <name evidence="3" type="ORF">Bca52824_037872</name>
</gene>
<dbReference type="AlphaFoldDB" id="A0A8X7RL54"/>
<feature type="compositionally biased region" description="Polar residues" evidence="2">
    <location>
        <begin position="133"/>
        <end position="143"/>
    </location>
</feature>
<feature type="region of interest" description="Disordered" evidence="2">
    <location>
        <begin position="81"/>
        <end position="108"/>
    </location>
</feature>
<feature type="compositionally biased region" description="Basic and acidic residues" evidence="2">
    <location>
        <begin position="144"/>
        <end position="153"/>
    </location>
</feature>
<evidence type="ECO:0000313" key="4">
    <source>
        <dbReference type="Proteomes" id="UP000886595"/>
    </source>
</evidence>
<feature type="region of interest" description="Disordered" evidence="2">
    <location>
        <begin position="369"/>
        <end position="523"/>
    </location>
</feature>
<feature type="coiled-coil region" evidence="1">
    <location>
        <begin position="322"/>
        <end position="349"/>
    </location>
</feature>
<dbReference type="CDD" id="cd11650">
    <property type="entry name" value="AT4G37440_like"/>
    <property type="match status" value="1"/>
</dbReference>
<feature type="compositionally biased region" description="Basic and acidic residues" evidence="2">
    <location>
        <begin position="93"/>
        <end position="104"/>
    </location>
</feature>
<dbReference type="PANTHER" id="PTHR34057">
    <property type="entry name" value="ELONGATION FACTOR"/>
    <property type="match status" value="1"/>
</dbReference>
<feature type="compositionally biased region" description="Basic and acidic residues" evidence="2">
    <location>
        <begin position="428"/>
        <end position="447"/>
    </location>
</feature>
<proteinExistence type="predicted"/>
<evidence type="ECO:0000256" key="2">
    <source>
        <dbReference type="SAM" id="MobiDB-lite"/>
    </source>
</evidence>
<reference evidence="3 4" key="1">
    <citation type="submission" date="2020-02" db="EMBL/GenBank/DDBJ databases">
        <authorList>
            <person name="Ma Q."/>
            <person name="Huang Y."/>
            <person name="Song X."/>
            <person name="Pei D."/>
        </authorList>
    </citation>
    <scope>NUCLEOTIDE SEQUENCE [LARGE SCALE GENOMIC DNA]</scope>
    <source>
        <strain evidence="3">Sxm20200214</strain>
        <tissue evidence="3">Leaf</tissue>
    </source>
</reference>
<keyword evidence="4" id="KW-1185">Reference proteome</keyword>
<comment type="caution">
    <text evidence="3">The sequence shown here is derived from an EMBL/GenBank/DDBJ whole genome shotgun (WGS) entry which is preliminary data.</text>
</comment>
<dbReference type="Proteomes" id="UP000886595">
    <property type="component" value="Unassembled WGS sequence"/>
</dbReference>
<protein>
    <submittedName>
        <fullName evidence="3">Uncharacterized protein</fullName>
    </submittedName>
</protein>
<feature type="region of interest" description="Disordered" evidence="2">
    <location>
        <begin position="120"/>
        <end position="157"/>
    </location>
</feature>
<evidence type="ECO:0000256" key="1">
    <source>
        <dbReference type="SAM" id="Coils"/>
    </source>
</evidence>
<dbReference type="PANTHER" id="PTHR34057:SF10">
    <property type="entry name" value="TRANSPOSASE, PTTA_EN_SPM, PLANT"/>
    <property type="match status" value="1"/>
</dbReference>
<dbReference type="EMBL" id="JAAMPC010000009">
    <property type="protein sequence ID" value="KAG2291203.1"/>
    <property type="molecule type" value="Genomic_DNA"/>
</dbReference>
<feature type="compositionally biased region" description="Basic and acidic residues" evidence="2">
    <location>
        <begin position="466"/>
        <end position="477"/>
    </location>
</feature>
<evidence type="ECO:0000313" key="3">
    <source>
        <dbReference type="EMBL" id="KAG2291203.1"/>
    </source>
</evidence>
<organism evidence="3 4">
    <name type="scientific">Brassica carinata</name>
    <name type="common">Ethiopian mustard</name>
    <name type="synonym">Abyssinian cabbage</name>
    <dbReference type="NCBI Taxonomy" id="52824"/>
    <lineage>
        <taxon>Eukaryota</taxon>
        <taxon>Viridiplantae</taxon>
        <taxon>Streptophyta</taxon>
        <taxon>Embryophyta</taxon>
        <taxon>Tracheophyta</taxon>
        <taxon>Spermatophyta</taxon>
        <taxon>Magnoliopsida</taxon>
        <taxon>eudicotyledons</taxon>
        <taxon>Gunneridae</taxon>
        <taxon>Pentapetalae</taxon>
        <taxon>rosids</taxon>
        <taxon>malvids</taxon>
        <taxon>Brassicales</taxon>
        <taxon>Brassicaceae</taxon>
        <taxon>Brassiceae</taxon>
        <taxon>Brassica</taxon>
    </lineage>
</organism>
<feature type="compositionally biased region" description="Basic residues" evidence="2">
    <location>
        <begin position="500"/>
        <end position="512"/>
    </location>
</feature>
<dbReference type="InterPro" id="IPR038745">
    <property type="entry name" value="AT4G37440-like"/>
</dbReference>